<dbReference type="AlphaFoldDB" id="A0A3P7Q611"/>
<gene>
    <name evidence="1" type="ORF">DILT_LOCUS14726</name>
</gene>
<organism evidence="1 2">
    <name type="scientific">Dibothriocephalus latus</name>
    <name type="common">Fish tapeworm</name>
    <name type="synonym">Diphyllobothrium latum</name>
    <dbReference type="NCBI Taxonomy" id="60516"/>
    <lineage>
        <taxon>Eukaryota</taxon>
        <taxon>Metazoa</taxon>
        <taxon>Spiralia</taxon>
        <taxon>Lophotrochozoa</taxon>
        <taxon>Platyhelminthes</taxon>
        <taxon>Cestoda</taxon>
        <taxon>Eucestoda</taxon>
        <taxon>Diphyllobothriidea</taxon>
        <taxon>Diphyllobothriidae</taxon>
        <taxon>Dibothriocephalus</taxon>
    </lineage>
</organism>
<evidence type="ECO:0000313" key="1">
    <source>
        <dbReference type="EMBL" id="VDN26036.1"/>
    </source>
</evidence>
<name>A0A3P7Q611_DIBLA</name>
<proteinExistence type="predicted"/>
<dbReference type="EMBL" id="UYRU01075572">
    <property type="protein sequence ID" value="VDN26036.1"/>
    <property type="molecule type" value="Genomic_DNA"/>
</dbReference>
<dbReference type="Proteomes" id="UP000281553">
    <property type="component" value="Unassembled WGS sequence"/>
</dbReference>
<accession>A0A3P7Q611</accession>
<dbReference type="OrthoDB" id="10060824at2759"/>
<reference evidence="1 2" key="1">
    <citation type="submission" date="2018-11" db="EMBL/GenBank/DDBJ databases">
        <authorList>
            <consortium name="Pathogen Informatics"/>
        </authorList>
    </citation>
    <scope>NUCLEOTIDE SEQUENCE [LARGE SCALE GENOMIC DNA]</scope>
</reference>
<dbReference type="GO" id="GO:0060271">
    <property type="term" value="P:cilium assembly"/>
    <property type="evidence" value="ECO:0007669"/>
    <property type="project" value="TreeGrafter"/>
</dbReference>
<keyword evidence="2" id="KW-1185">Reference proteome</keyword>
<dbReference type="PANTHER" id="PTHR45912">
    <property type="entry name" value="CILIA- AND FLAGELLA-ASSOCIATED PROTEIN 47"/>
    <property type="match status" value="1"/>
</dbReference>
<dbReference type="GO" id="GO:0005929">
    <property type="term" value="C:cilium"/>
    <property type="evidence" value="ECO:0007669"/>
    <property type="project" value="TreeGrafter"/>
</dbReference>
<evidence type="ECO:0000313" key="2">
    <source>
        <dbReference type="Proteomes" id="UP000281553"/>
    </source>
</evidence>
<protein>
    <submittedName>
        <fullName evidence="1">Uncharacterized protein</fullName>
    </submittedName>
</protein>
<dbReference type="PANTHER" id="PTHR45912:SF3">
    <property type="entry name" value="CILIA- AND FLAGELLA-ASSOCIATED PROTEIN 47"/>
    <property type="match status" value="1"/>
</dbReference>
<sequence>MARITGAIHGFTGPVRITAKAGTSTEYPLTFSPCQEGEVAGSLTLYNPVDGTEHKFKLMGIGLESATAGTVNINCSLGACSHCRCESDGGTSQLRYHPFSVTIHNKTRRTRIYKADNNLPECLIRCLSADPIIVCPGHTLSCSFALFPSRCGTHTGVISFSSTVVKRSHPAR</sequence>